<evidence type="ECO:0000313" key="2">
    <source>
        <dbReference type="Proteomes" id="UP001519344"/>
    </source>
</evidence>
<dbReference type="Gene3D" id="3.30.160.170">
    <property type="entry name" value="FlaG-like"/>
    <property type="match status" value="1"/>
</dbReference>
<reference evidence="1 2" key="1">
    <citation type="submission" date="2021-03" db="EMBL/GenBank/DDBJ databases">
        <title>Genomic Encyclopedia of Type Strains, Phase IV (KMG-IV): sequencing the most valuable type-strain genomes for metagenomic binning, comparative biology and taxonomic classification.</title>
        <authorList>
            <person name="Goeker M."/>
        </authorList>
    </citation>
    <scope>NUCLEOTIDE SEQUENCE [LARGE SCALE GENOMIC DNA]</scope>
    <source>
        <strain evidence="1 2">DSM 24950</strain>
    </source>
</reference>
<dbReference type="PANTHER" id="PTHR37166:SF1">
    <property type="entry name" value="PROTEIN FLAG"/>
    <property type="match status" value="1"/>
</dbReference>
<name>A0ABS4I4H2_9BACL</name>
<protein>
    <submittedName>
        <fullName evidence="1">Flagellar protein FlaG</fullName>
    </submittedName>
</protein>
<dbReference type="InterPro" id="IPR035924">
    <property type="entry name" value="FlaG-like_sf"/>
</dbReference>
<proteinExistence type="predicted"/>
<gene>
    <name evidence="1" type="ORF">J2Z65_005049</name>
</gene>
<comment type="caution">
    <text evidence="1">The sequence shown here is derived from an EMBL/GenBank/DDBJ whole genome shotgun (WGS) entry which is preliminary data.</text>
</comment>
<dbReference type="EMBL" id="JAGGKV010000016">
    <property type="protein sequence ID" value="MBP1965804.1"/>
    <property type="molecule type" value="Genomic_DNA"/>
</dbReference>
<dbReference type="SUPFAM" id="SSF160214">
    <property type="entry name" value="FlaG-like"/>
    <property type="match status" value="1"/>
</dbReference>
<dbReference type="InterPro" id="IPR005186">
    <property type="entry name" value="FlaG"/>
</dbReference>
<keyword evidence="1" id="KW-0969">Cilium</keyword>
<sequence>MRISDFNSPNIPSLQDRKVNEAPELGITSIEYQKEQDRRPHGDKELNELVERGNKALRVADTKLQFSVHKGTGSILVKLINTNTNEVVKEIPPEKIVDMVYKMCERAGIFIDHKS</sequence>
<evidence type="ECO:0000313" key="1">
    <source>
        <dbReference type="EMBL" id="MBP1965804.1"/>
    </source>
</evidence>
<dbReference type="RefSeq" id="WP_167055155.1">
    <property type="nucleotide sequence ID" value="NZ_JAAOZR010000009.1"/>
</dbReference>
<keyword evidence="1" id="KW-0282">Flagellum</keyword>
<dbReference type="PANTHER" id="PTHR37166">
    <property type="entry name" value="PROTEIN FLAG"/>
    <property type="match status" value="1"/>
</dbReference>
<keyword evidence="2" id="KW-1185">Reference proteome</keyword>
<organism evidence="1 2">
    <name type="scientific">Paenibacillus aceris</name>
    <dbReference type="NCBI Taxonomy" id="869555"/>
    <lineage>
        <taxon>Bacteria</taxon>
        <taxon>Bacillati</taxon>
        <taxon>Bacillota</taxon>
        <taxon>Bacilli</taxon>
        <taxon>Bacillales</taxon>
        <taxon>Paenibacillaceae</taxon>
        <taxon>Paenibacillus</taxon>
    </lineage>
</organism>
<dbReference type="Proteomes" id="UP001519344">
    <property type="component" value="Unassembled WGS sequence"/>
</dbReference>
<keyword evidence="1" id="KW-0966">Cell projection</keyword>
<dbReference type="Pfam" id="PF03646">
    <property type="entry name" value="FlaG"/>
    <property type="match status" value="1"/>
</dbReference>
<accession>A0ABS4I4H2</accession>